<feature type="domain" description="Serine/threonine specific protein phosphatases" evidence="1">
    <location>
        <begin position="78"/>
        <end position="83"/>
    </location>
</feature>
<reference evidence="2 5" key="1">
    <citation type="submission" date="2018-06" db="EMBL/GenBank/DDBJ databases">
        <authorList>
            <consortium name="Pathogen Informatics"/>
            <person name="Doyle S."/>
        </authorList>
    </citation>
    <scope>NUCLEOTIDE SEQUENCE [LARGE SCALE GENOMIC DNA]</scope>
    <source>
        <strain evidence="2 5">NCTC9077</strain>
    </source>
</reference>
<evidence type="ECO:0000313" key="2">
    <source>
        <dbReference type="EMBL" id="STJ09830.1"/>
    </source>
</evidence>
<dbReference type="EC" id="3.1.3.16" evidence="2"/>
<evidence type="ECO:0000313" key="7">
    <source>
        <dbReference type="Proteomes" id="UP000277930"/>
    </source>
</evidence>
<protein>
    <submittedName>
        <fullName evidence="2">Serine/threonine-specific protein phosphatase 2</fullName>
        <ecNumber evidence="2">3.1.3.16</ecNumber>
    </submittedName>
</protein>
<proteinExistence type="predicted"/>
<dbReference type="InterPro" id="IPR004843">
    <property type="entry name" value="Calcineurin-like_PHP"/>
</dbReference>
<dbReference type="PROSITE" id="PS00125">
    <property type="entry name" value="SER_THR_PHOSPHATASE"/>
    <property type="match status" value="1"/>
</dbReference>
<dbReference type="NCBIfam" id="NF007425">
    <property type="entry name" value="PRK09968.1"/>
    <property type="match status" value="1"/>
</dbReference>
<name>A0A376VGI1_ECOLX</name>
<dbReference type="PANTHER" id="PTHR42850:SF8">
    <property type="entry name" value="SERINE_THREONINE-PROTEIN PHOSPHATASE 2"/>
    <property type="match status" value="1"/>
</dbReference>
<dbReference type="InterPro" id="IPR006186">
    <property type="entry name" value="Ser/Thr-sp_prot-phosphatase"/>
</dbReference>
<dbReference type="SUPFAM" id="SSF56300">
    <property type="entry name" value="Metallo-dependent phosphatases"/>
    <property type="match status" value="1"/>
</dbReference>
<evidence type="ECO:0000313" key="6">
    <source>
        <dbReference type="Proteomes" id="UP000271797"/>
    </source>
</evidence>
<reference evidence="6 7" key="2">
    <citation type="submission" date="2018-12" db="EMBL/GenBank/DDBJ databases">
        <authorList>
            <consortium name="Pathogen Informatics"/>
        </authorList>
    </citation>
    <scope>NUCLEOTIDE SEQUENCE [LARGE SCALE GENOMIC DNA]</scope>
    <source>
        <strain evidence="3 6">NCTC9044</strain>
        <strain evidence="4 7">NCTC9702</strain>
    </source>
</reference>
<dbReference type="EMBL" id="LR134246">
    <property type="protein sequence ID" value="VED34183.1"/>
    <property type="molecule type" value="Genomic_DNA"/>
</dbReference>
<dbReference type="InterPro" id="IPR029052">
    <property type="entry name" value="Metallo-depent_PP-like"/>
</dbReference>
<dbReference type="PANTHER" id="PTHR42850">
    <property type="entry name" value="METALLOPHOSPHOESTERASE"/>
    <property type="match status" value="1"/>
</dbReference>
<dbReference type="Proteomes" id="UP000277930">
    <property type="component" value="Chromosome 1"/>
</dbReference>
<accession>A0A376VGI1</accession>
<dbReference type="Gene3D" id="3.60.21.10">
    <property type="match status" value="1"/>
</dbReference>
<dbReference type="Pfam" id="PF00149">
    <property type="entry name" value="Metallophos"/>
    <property type="match status" value="1"/>
</dbReference>
<gene>
    <name evidence="2" type="primary">pphB</name>
    <name evidence="3" type="ORF">NCTC9044_00517</name>
    <name evidence="2" type="ORF">NCTC9077_01467</name>
    <name evidence="4" type="ORF">NCTC9702_01350</name>
</gene>
<dbReference type="GO" id="GO:0004722">
    <property type="term" value="F:protein serine/threonine phosphatase activity"/>
    <property type="evidence" value="ECO:0007669"/>
    <property type="project" value="UniProtKB-EC"/>
</dbReference>
<dbReference type="Proteomes" id="UP000254495">
    <property type="component" value="Unassembled WGS sequence"/>
</dbReference>
<dbReference type="GO" id="GO:0110154">
    <property type="term" value="P:RNA decapping"/>
    <property type="evidence" value="ECO:0007669"/>
    <property type="project" value="TreeGrafter"/>
</dbReference>
<evidence type="ECO:0000259" key="1">
    <source>
        <dbReference type="PROSITE" id="PS00125"/>
    </source>
</evidence>
<evidence type="ECO:0000313" key="5">
    <source>
        <dbReference type="Proteomes" id="UP000254495"/>
    </source>
</evidence>
<dbReference type="Proteomes" id="UP000271797">
    <property type="component" value="Chromosome"/>
</dbReference>
<organism evidence="2 5">
    <name type="scientific">Escherichia coli</name>
    <dbReference type="NCBI Taxonomy" id="562"/>
    <lineage>
        <taxon>Bacteria</taxon>
        <taxon>Pseudomonadati</taxon>
        <taxon>Pseudomonadota</taxon>
        <taxon>Gammaproteobacteria</taxon>
        <taxon>Enterobacterales</taxon>
        <taxon>Enterobacteriaceae</taxon>
        <taxon>Escherichia</taxon>
    </lineage>
</organism>
<dbReference type="EMBL" id="UGCU01000001">
    <property type="protein sequence ID" value="STJ09830.1"/>
    <property type="molecule type" value="Genomic_DNA"/>
</dbReference>
<sequence length="222" mass="25536">MLKSMPSIRYHKIESFNYRHIWAVGDIHGDYQLLQSRLHQLSFCPETDLLISVGDNIDRGPDSLNVLRLLNQPWFTSVKGNHEAMALDAFATGDGNMWLASGGDWFFELNDSEQKEAIDLLLRFHHLPHIIEITNDIIKYVIVHADYPGDEYQFGKEVAEREVLWPVDRVQKSLKGELKEINGADCFIFGHMMFTNIQTFANQVYIDTGSPESGRLSFYKIK</sequence>
<dbReference type="EMBL" id="LR134238">
    <property type="protein sequence ID" value="VED06834.1"/>
    <property type="molecule type" value="Genomic_DNA"/>
</dbReference>
<evidence type="ECO:0000313" key="3">
    <source>
        <dbReference type="EMBL" id="VED06834.1"/>
    </source>
</evidence>
<dbReference type="GO" id="GO:0008803">
    <property type="term" value="F:bis(5'-nucleosyl)-tetraphosphatase (symmetrical) activity"/>
    <property type="evidence" value="ECO:0007669"/>
    <property type="project" value="TreeGrafter"/>
</dbReference>
<evidence type="ECO:0000313" key="4">
    <source>
        <dbReference type="EMBL" id="VED34183.1"/>
    </source>
</evidence>
<dbReference type="GO" id="GO:0005737">
    <property type="term" value="C:cytoplasm"/>
    <property type="evidence" value="ECO:0007669"/>
    <property type="project" value="TreeGrafter"/>
</dbReference>
<dbReference type="AlphaFoldDB" id="A0A376VGI1"/>
<dbReference type="InterPro" id="IPR050126">
    <property type="entry name" value="Ap4A_hydrolase"/>
</dbReference>
<keyword evidence="2" id="KW-0378">Hydrolase</keyword>